<proteinExistence type="predicted"/>
<dbReference type="EMBL" id="HM072464">
    <property type="protein sequence ID" value="ADI50059.1"/>
    <property type="molecule type" value="Genomic_DNA"/>
</dbReference>
<evidence type="ECO:0008006" key="2">
    <source>
        <dbReference type="Google" id="ProtNLM"/>
    </source>
</evidence>
<dbReference type="InterPro" id="IPR010421">
    <property type="entry name" value="TrcR"/>
</dbReference>
<dbReference type="Pfam" id="PF06242">
    <property type="entry name" value="TrcR"/>
    <property type="match status" value="1"/>
</dbReference>
<protein>
    <recommendedName>
        <fullName evidence="2">Cytoplasmic protein</fullName>
    </recommendedName>
</protein>
<name>D9I381_9PROT</name>
<dbReference type="AlphaFoldDB" id="D9I381"/>
<organism evidence="1">
    <name type="scientific">Candidatus Odyssella thessalonicensis</name>
    <dbReference type="NCBI Taxonomy" id="84647"/>
    <lineage>
        <taxon>Bacteria</taxon>
        <taxon>Pseudomonadati</taxon>
        <taxon>Pseudomonadota</taxon>
        <taxon>Alphaproteobacteria</taxon>
        <taxon>Holosporales</taxon>
        <taxon>Candidatus Paracaedibacteraceae</taxon>
        <taxon>Candidatus Odyssella</taxon>
    </lineage>
</organism>
<reference evidence="1" key="1">
    <citation type="submission" date="2010-04" db="EMBL/GenBank/DDBJ databases">
        <title>Phylogenomics of Odyssella thessalonicensis, a new Alphaproteobacteria order.</title>
        <authorList>
            <person name="Madoui M.-A."/>
            <person name="Robert C."/>
            <person name="Raoult D."/>
        </authorList>
    </citation>
    <scope>NUCLEOTIDE SEQUENCE</scope>
    <source>
        <strain evidence="1">L13</strain>
    </source>
</reference>
<sequence>MTAPLMPKATAIWLVENTRLTFDQIATFCELHILEVQAIADGESGTNMIGLNPITSGQLSEEEIKRCEENPNARLMLNPIVTADSVLGKKTRKYTPVSKRQDRPDAIAWLVKFHPELPDVAIARLLGTTKNMINSVRSKTHWNSQNIKPRSPVHLGLCRQVELDAAIAKALKDAPRTDAAFGEANPSEDEHNA</sequence>
<accession>D9I381</accession>
<feature type="non-terminal residue" evidence="1">
    <location>
        <position position="193"/>
    </location>
</feature>
<evidence type="ECO:0000313" key="1">
    <source>
        <dbReference type="EMBL" id="ADI50059.1"/>
    </source>
</evidence>